<proteinExistence type="predicted"/>
<sequence>MAAWFRRRRAEREDRPEAPDAVAEESVAAPEREPIPLALPDVAPEEEATSSAEYAEPELVLGTAPSETVADVSWSDGAGAVVVGIVHAGEPGADEAAADAVRAAIEQGLTRAVSEDVLATVPGSAREDYPVIVSVRIAEDAAGEGVHAMLSGARKQFARGGRVRLVVDAVPRDELRG</sequence>
<feature type="compositionally biased region" description="Low complexity" evidence="1">
    <location>
        <begin position="49"/>
        <end position="58"/>
    </location>
</feature>
<dbReference type="KEGG" id="bcv:Bcav_1425"/>
<name>C5C2J7_BEUC1</name>
<organism evidence="2 3">
    <name type="scientific">Beutenbergia cavernae (strain ATCC BAA-8 / DSM 12333 / CCUG 43141 / JCM 11478 / NBRC 16432 / NCIMB 13614 / HKI 0122)</name>
    <dbReference type="NCBI Taxonomy" id="471853"/>
    <lineage>
        <taxon>Bacteria</taxon>
        <taxon>Bacillati</taxon>
        <taxon>Actinomycetota</taxon>
        <taxon>Actinomycetes</taxon>
        <taxon>Micrococcales</taxon>
        <taxon>Beutenbergiaceae</taxon>
        <taxon>Beutenbergia</taxon>
    </lineage>
</organism>
<evidence type="ECO:0000313" key="2">
    <source>
        <dbReference type="EMBL" id="ACQ79683.1"/>
    </source>
</evidence>
<reference evidence="2 3" key="1">
    <citation type="journal article" date="2009" name="Stand. Genomic Sci.">
        <title>Complete genome sequence of Beutenbergia cavernae type strain (HKI 0122).</title>
        <authorList>
            <person name="Land M."/>
            <person name="Pukall R."/>
            <person name="Abt B."/>
            <person name="Goker M."/>
            <person name="Rohde M."/>
            <person name="Glavina Del Rio T."/>
            <person name="Tice H."/>
            <person name="Copeland A."/>
            <person name="Cheng J.F."/>
            <person name="Lucas S."/>
            <person name="Chen F."/>
            <person name="Nolan M."/>
            <person name="Bruce D."/>
            <person name="Goodwin L."/>
            <person name="Pitluck S."/>
            <person name="Ivanova N."/>
            <person name="Mavromatis K."/>
            <person name="Ovchinnikova G."/>
            <person name="Pati A."/>
            <person name="Chen A."/>
            <person name="Palaniappan K."/>
            <person name="Hauser L."/>
            <person name="Chang Y.J."/>
            <person name="Jefferies C.C."/>
            <person name="Saunders E."/>
            <person name="Brettin T."/>
            <person name="Detter J.C."/>
            <person name="Han C."/>
            <person name="Chain P."/>
            <person name="Bristow J."/>
            <person name="Eisen J.A."/>
            <person name="Markowitz V."/>
            <person name="Hugenholtz P."/>
            <person name="Kyrpides N.C."/>
            <person name="Klenk H.P."/>
            <person name="Lapidus A."/>
        </authorList>
    </citation>
    <scope>NUCLEOTIDE SEQUENCE [LARGE SCALE GENOMIC DNA]</scope>
    <source>
        <strain evidence="3">ATCC BAA-8 / DSM 12333 / NBRC 16432</strain>
    </source>
</reference>
<evidence type="ECO:0000256" key="1">
    <source>
        <dbReference type="SAM" id="MobiDB-lite"/>
    </source>
</evidence>
<keyword evidence="3" id="KW-1185">Reference proteome</keyword>
<feature type="region of interest" description="Disordered" evidence="1">
    <location>
        <begin position="1"/>
        <end position="59"/>
    </location>
</feature>
<evidence type="ECO:0000313" key="3">
    <source>
        <dbReference type="Proteomes" id="UP000007962"/>
    </source>
</evidence>
<gene>
    <name evidence="2" type="ordered locus">Bcav_1425</name>
</gene>
<dbReference type="AlphaFoldDB" id="C5C2J7"/>
<dbReference type="EMBL" id="CP001618">
    <property type="protein sequence ID" value="ACQ79683.1"/>
    <property type="molecule type" value="Genomic_DNA"/>
</dbReference>
<dbReference type="HOGENOM" id="CLU_1515019_0_0_11"/>
<dbReference type="STRING" id="471853.Bcav_1425"/>
<accession>C5C2J7</accession>
<dbReference type="Proteomes" id="UP000007962">
    <property type="component" value="Chromosome"/>
</dbReference>
<dbReference type="RefSeq" id="WP_015881923.1">
    <property type="nucleotide sequence ID" value="NC_012669.1"/>
</dbReference>
<protein>
    <submittedName>
        <fullName evidence="2">Uncharacterized protein</fullName>
    </submittedName>
</protein>